<dbReference type="Pfam" id="PF01323">
    <property type="entry name" value="DSBA"/>
    <property type="match status" value="1"/>
</dbReference>
<sequence>MEEALAGVSFKEQVTIRFKSYELAPDAPKEASESIHEMLAKKYGMSVEQAKATNASIAEQAKEAGLTFNFEQMKPVNTLDAHRLAKFAAEKGKGAEITEQLLKAYFTDSLILSDAQVLANIAAAVGLDEKEALSFLQGSRLTEDVRADEAEARQLGVQGVPFFVLNNKYAVSGAQPVDVFKSALQQVWEEENGKPVLKDLSEEASNGAACTDESCEVSDK</sequence>
<dbReference type="PANTHER" id="PTHR13887:SF41">
    <property type="entry name" value="THIOREDOXIN SUPERFAMILY PROTEIN"/>
    <property type="match status" value="1"/>
</dbReference>
<feature type="domain" description="DSBA-like thioredoxin" evidence="1">
    <location>
        <begin position="12"/>
        <end position="185"/>
    </location>
</feature>
<proteinExistence type="predicted"/>
<dbReference type="InterPro" id="IPR001853">
    <property type="entry name" value="DSBA-like_thioredoxin_dom"/>
</dbReference>
<dbReference type="CDD" id="cd03024">
    <property type="entry name" value="DsbA_FrnE"/>
    <property type="match status" value="1"/>
</dbReference>
<keyword evidence="3" id="KW-1185">Reference proteome</keyword>
<evidence type="ECO:0000259" key="1">
    <source>
        <dbReference type="Pfam" id="PF01323"/>
    </source>
</evidence>
<keyword evidence="2" id="KW-0413">Isomerase</keyword>
<evidence type="ECO:0000313" key="3">
    <source>
        <dbReference type="Proteomes" id="UP000031982"/>
    </source>
</evidence>
<dbReference type="InterPro" id="IPR036249">
    <property type="entry name" value="Thioredoxin-like_sf"/>
</dbReference>
<protein>
    <submittedName>
        <fullName evidence="2">2-hydroxychromene-2-carboxylate isomerase</fullName>
    </submittedName>
</protein>
<name>A0ABR5B014_BACBA</name>
<accession>A0ABR5B014</accession>
<dbReference type="EMBL" id="JXLP01000001">
    <property type="protein sequence ID" value="KIL80331.1"/>
    <property type="molecule type" value="Genomic_DNA"/>
</dbReference>
<dbReference type="GO" id="GO:0016853">
    <property type="term" value="F:isomerase activity"/>
    <property type="evidence" value="ECO:0007669"/>
    <property type="project" value="UniProtKB-KW"/>
</dbReference>
<organism evidence="2 3">
    <name type="scientific">Bacillus badius</name>
    <dbReference type="NCBI Taxonomy" id="1455"/>
    <lineage>
        <taxon>Bacteria</taxon>
        <taxon>Bacillati</taxon>
        <taxon>Bacillota</taxon>
        <taxon>Bacilli</taxon>
        <taxon>Bacillales</taxon>
        <taxon>Bacillaceae</taxon>
        <taxon>Pseudobacillus</taxon>
    </lineage>
</organism>
<dbReference type="PANTHER" id="PTHR13887">
    <property type="entry name" value="GLUTATHIONE S-TRANSFERASE KAPPA"/>
    <property type="match status" value="1"/>
</dbReference>
<dbReference type="Proteomes" id="UP000031982">
    <property type="component" value="Unassembled WGS sequence"/>
</dbReference>
<dbReference type="SUPFAM" id="SSF52833">
    <property type="entry name" value="Thioredoxin-like"/>
    <property type="match status" value="1"/>
</dbReference>
<evidence type="ECO:0000313" key="2">
    <source>
        <dbReference type="EMBL" id="KIL80331.1"/>
    </source>
</evidence>
<comment type="caution">
    <text evidence="2">The sequence shown here is derived from an EMBL/GenBank/DDBJ whole genome shotgun (WGS) entry which is preliminary data.</text>
</comment>
<dbReference type="Gene3D" id="3.40.30.10">
    <property type="entry name" value="Glutaredoxin"/>
    <property type="match status" value="1"/>
</dbReference>
<reference evidence="2 3" key="1">
    <citation type="submission" date="2015-01" db="EMBL/GenBank/DDBJ databases">
        <title>Genome Assembly of Bacillus badius MTCC 1458.</title>
        <authorList>
            <person name="Verma A."/>
            <person name="Khatri I."/>
            <person name="Mual P."/>
            <person name="Subramanian S."/>
            <person name="Krishnamurthi S."/>
        </authorList>
    </citation>
    <scope>NUCLEOTIDE SEQUENCE [LARGE SCALE GENOMIC DNA]</scope>
    <source>
        <strain evidence="2 3">MTCC 1458</strain>
    </source>
</reference>
<gene>
    <name evidence="2" type="ORF">SD77_0179</name>
</gene>